<dbReference type="GO" id="GO:0050380">
    <property type="term" value="F:undecaprenyl-diphosphatase activity"/>
    <property type="evidence" value="ECO:0007669"/>
    <property type="project" value="UniProtKB-UniRule"/>
</dbReference>
<keyword evidence="14" id="KW-0133">Cell shape</keyword>
<protein>
    <recommendedName>
        <fullName evidence="4 14">Undecaprenyl-diphosphatase</fullName>
        <ecNumber evidence="3 14">3.6.1.27</ecNumber>
    </recommendedName>
    <alternativeName>
        <fullName evidence="12 14">Bacitracin resistance protein</fullName>
    </alternativeName>
    <alternativeName>
        <fullName evidence="11 14">Undecaprenyl pyrophosphate phosphatase</fullName>
    </alternativeName>
</protein>
<dbReference type="OrthoDB" id="9808289at2"/>
<evidence type="ECO:0000256" key="2">
    <source>
        <dbReference type="ARBA" id="ARBA00010621"/>
    </source>
</evidence>
<feature type="transmembrane region" description="Helical" evidence="14">
    <location>
        <begin position="142"/>
        <end position="167"/>
    </location>
</feature>
<evidence type="ECO:0000313" key="16">
    <source>
        <dbReference type="Proteomes" id="UP000033103"/>
    </source>
</evidence>
<dbReference type="GO" id="GO:0009252">
    <property type="term" value="P:peptidoglycan biosynthetic process"/>
    <property type="evidence" value="ECO:0007669"/>
    <property type="project" value="UniProtKB-KW"/>
</dbReference>
<keyword evidence="10 14" id="KW-0046">Antibiotic resistance</keyword>
<accession>A0A0E3UUA1</accession>
<evidence type="ECO:0000256" key="4">
    <source>
        <dbReference type="ARBA" id="ARBA00021581"/>
    </source>
</evidence>
<dbReference type="GO" id="GO:0008360">
    <property type="term" value="P:regulation of cell shape"/>
    <property type="evidence" value="ECO:0007669"/>
    <property type="project" value="UniProtKB-KW"/>
</dbReference>
<dbReference type="Proteomes" id="UP000033103">
    <property type="component" value="Chromosome"/>
</dbReference>
<keyword evidence="7 14" id="KW-0378">Hydrolase</keyword>
<dbReference type="NCBIfam" id="TIGR00753">
    <property type="entry name" value="undec_PP_bacA"/>
    <property type="match status" value="1"/>
</dbReference>
<evidence type="ECO:0000256" key="5">
    <source>
        <dbReference type="ARBA" id="ARBA00022475"/>
    </source>
</evidence>
<evidence type="ECO:0000256" key="13">
    <source>
        <dbReference type="ARBA" id="ARBA00047594"/>
    </source>
</evidence>
<dbReference type="InterPro" id="IPR003824">
    <property type="entry name" value="UppP"/>
</dbReference>
<reference evidence="15 16" key="1">
    <citation type="journal article" date="2012" name="BMC Genomics">
        <title>Genomic sequence analysis and characterization of Sneathia amnii sp. nov.</title>
        <authorList>
            <consortium name="Vaginal Microbiome Consortium (additional members)"/>
            <person name="Harwich M.D.Jr."/>
            <person name="Serrano M.G."/>
            <person name="Fettweis J.M."/>
            <person name="Alves J.M."/>
            <person name="Reimers M.A."/>
            <person name="Buck G.A."/>
            <person name="Jefferson K.K."/>
        </authorList>
    </citation>
    <scope>NUCLEOTIDE SEQUENCE [LARGE SCALE GENOMIC DNA]</scope>
    <source>
        <strain evidence="15 16">SN35</strain>
    </source>
</reference>
<dbReference type="GO" id="GO:0046677">
    <property type="term" value="P:response to antibiotic"/>
    <property type="evidence" value="ECO:0007669"/>
    <property type="project" value="UniProtKB-UniRule"/>
</dbReference>
<dbReference type="GO" id="GO:0071555">
    <property type="term" value="P:cell wall organization"/>
    <property type="evidence" value="ECO:0007669"/>
    <property type="project" value="UniProtKB-KW"/>
</dbReference>
<proteinExistence type="inferred from homology"/>
<keyword evidence="8 14" id="KW-1133">Transmembrane helix</keyword>
<dbReference type="NCBIfam" id="NF001390">
    <property type="entry name" value="PRK00281.1-4"/>
    <property type="match status" value="1"/>
</dbReference>
<dbReference type="AlphaFoldDB" id="A0A0E3UUA1"/>
<feature type="transmembrane region" description="Helical" evidence="14">
    <location>
        <begin position="75"/>
        <end position="93"/>
    </location>
</feature>
<sequence length="258" mass="29065">MFGQIMKVIVLSFIEGLTEFIPVSSTGHMILVEHFLQLSSNKNFVNSFEIIIQLGAILSVIIYFRKKIFPISIPLWSKIIVAMIPAVVIGLALDDFIEQKLFNPYVVVAMLIIYGIILIFLEQIGKKKDIRRLRDISYKKALYIGLFQCLAMIPGTSRSAATIMGGMLIGVSRIAATEFSFFLAIPTMLGATVLKLLKIKALSYGEIGLIVLGFILSFVFAYIFIAIFMEYIKKHNFKIFGYYRIILGIVVAIILIFR</sequence>
<dbReference type="PANTHER" id="PTHR30622:SF3">
    <property type="entry name" value="UNDECAPRENYL-DIPHOSPHATASE"/>
    <property type="match status" value="1"/>
</dbReference>
<evidence type="ECO:0000256" key="14">
    <source>
        <dbReference type="HAMAP-Rule" id="MF_01006"/>
    </source>
</evidence>
<dbReference type="HAMAP" id="MF_01006">
    <property type="entry name" value="Undec_diphosphatase"/>
    <property type="match status" value="1"/>
</dbReference>
<dbReference type="NCBIfam" id="NF001389">
    <property type="entry name" value="PRK00281.1-2"/>
    <property type="match status" value="1"/>
</dbReference>
<organism evidence="15 16">
    <name type="scientific">Sneathia vaginalis</name>
    <dbReference type="NCBI Taxonomy" id="187101"/>
    <lineage>
        <taxon>Bacteria</taxon>
        <taxon>Fusobacteriati</taxon>
        <taxon>Fusobacteriota</taxon>
        <taxon>Fusobacteriia</taxon>
        <taxon>Fusobacteriales</taxon>
        <taxon>Leptotrichiaceae</taxon>
        <taxon>Sneathia</taxon>
    </lineage>
</organism>
<evidence type="ECO:0000256" key="8">
    <source>
        <dbReference type="ARBA" id="ARBA00022989"/>
    </source>
</evidence>
<dbReference type="EC" id="3.6.1.27" evidence="3 14"/>
<dbReference type="STRING" id="187101.VC03_00660"/>
<keyword evidence="9 14" id="KW-0472">Membrane</keyword>
<keyword evidence="14" id="KW-0573">Peptidoglycan synthesis</keyword>
<dbReference type="EMBL" id="CP011280">
    <property type="protein sequence ID" value="AKC95103.1"/>
    <property type="molecule type" value="Genomic_DNA"/>
</dbReference>
<comment type="similarity">
    <text evidence="2 14">Belongs to the UppP family.</text>
</comment>
<gene>
    <name evidence="14" type="primary">uppP</name>
    <name evidence="15" type="ORF">VC03_00660</name>
</gene>
<evidence type="ECO:0000313" key="15">
    <source>
        <dbReference type="EMBL" id="AKC95103.1"/>
    </source>
</evidence>
<evidence type="ECO:0000256" key="10">
    <source>
        <dbReference type="ARBA" id="ARBA00023251"/>
    </source>
</evidence>
<feature type="transmembrane region" description="Helical" evidence="14">
    <location>
        <begin position="44"/>
        <end position="63"/>
    </location>
</feature>
<dbReference type="GO" id="GO:0005886">
    <property type="term" value="C:plasma membrane"/>
    <property type="evidence" value="ECO:0007669"/>
    <property type="project" value="UniProtKB-SubCell"/>
</dbReference>
<keyword evidence="5 14" id="KW-1003">Cell membrane</keyword>
<feature type="transmembrane region" description="Helical" evidence="14">
    <location>
        <begin position="105"/>
        <end position="121"/>
    </location>
</feature>
<feature type="transmembrane region" description="Helical" evidence="14">
    <location>
        <begin position="179"/>
        <end position="197"/>
    </location>
</feature>
<evidence type="ECO:0000256" key="7">
    <source>
        <dbReference type="ARBA" id="ARBA00022801"/>
    </source>
</evidence>
<feature type="transmembrane region" description="Helical" evidence="14">
    <location>
        <begin position="209"/>
        <end position="229"/>
    </location>
</feature>
<dbReference type="HOGENOM" id="CLU_060296_2_0_0"/>
<comment type="miscellaneous">
    <text evidence="14">Bacitracin is thought to be involved in the inhibition of peptidoglycan synthesis by sequestering undecaprenyl diphosphate, thereby reducing the pool of lipid carrier available.</text>
</comment>
<dbReference type="PATRIC" id="fig|1069640.6.peg.124"/>
<comment type="function">
    <text evidence="14">Catalyzes the dephosphorylation of undecaprenyl diphosphate (UPP). Confers resistance to bacitracin.</text>
</comment>
<keyword evidence="14" id="KW-0961">Cell wall biogenesis/degradation</keyword>
<evidence type="ECO:0000256" key="6">
    <source>
        <dbReference type="ARBA" id="ARBA00022692"/>
    </source>
</evidence>
<keyword evidence="6 14" id="KW-0812">Transmembrane</keyword>
<dbReference type="KEGG" id="sns:VC03_00660"/>
<keyword evidence="16" id="KW-1185">Reference proteome</keyword>
<dbReference type="PANTHER" id="PTHR30622">
    <property type="entry name" value="UNDECAPRENYL-DIPHOSPHATASE"/>
    <property type="match status" value="1"/>
</dbReference>
<evidence type="ECO:0000256" key="11">
    <source>
        <dbReference type="ARBA" id="ARBA00032707"/>
    </source>
</evidence>
<comment type="catalytic activity">
    <reaction evidence="13 14">
        <text>di-trans,octa-cis-undecaprenyl diphosphate + H2O = di-trans,octa-cis-undecaprenyl phosphate + phosphate + H(+)</text>
        <dbReference type="Rhea" id="RHEA:28094"/>
        <dbReference type="ChEBI" id="CHEBI:15377"/>
        <dbReference type="ChEBI" id="CHEBI:15378"/>
        <dbReference type="ChEBI" id="CHEBI:43474"/>
        <dbReference type="ChEBI" id="CHEBI:58405"/>
        <dbReference type="ChEBI" id="CHEBI:60392"/>
        <dbReference type="EC" id="3.6.1.27"/>
    </reaction>
</comment>
<dbReference type="Pfam" id="PF02673">
    <property type="entry name" value="BacA"/>
    <property type="match status" value="1"/>
</dbReference>
<evidence type="ECO:0000256" key="9">
    <source>
        <dbReference type="ARBA" id="ARBA00023136"/>
    </source>
</evidence>
<name>A0A0E3UUA1_9FUSO</name>
<evidence type="ECO:0000256" key="3">
    <source>
        <dbReference type="ARBA" id="ARBA00012374"/>
    </source>
</evidence>
<feature type="transmembrane region" description="Helical" evidence="14">
    <location>
        <begin position="241"/>
        <end position="257"/>
    </location>
</feature>
<evidence type="ECO:0000256" key="1">
    <source>
        <dbReference type="ARBA" id="ARBA00004651"/>
    </source>
</evidence>
<dbReference type="RefSeq" id="WP_046328209.1">
    <property type="nucleotide sequence ID" value="NZ_CP011280.1"/>
</dbReference>
<comment type="subcellular location">
    <subcellularLocation>
        <location evidence="1 14">Cell membrane</location>
        <topology evidence="1 14">Multi-pass membrane protein</topology>
    </subcellularLocation>
</comment>
<evidence type="ECO:0000256" key="12">
    <source>
        <dbReference type="ARBA" id="ARBA00032932"/>
    </source>
</evidence>